<organism evidence="18 19">
    <name type="scientific">Rhamnella rubrinervis</name>
    <dbReference type="NCBI Taxonomy" id="2594499"/>
    <lineage>
        <taxon>Eukaryota</taxon>
        <taxon>Viridiplantae</taxon>
        <taxon>Streptophyta</taxon>
        <taxon>Embryophyta</taxon>
        <taxon>Tracheophyta</taxon>
        <taxon>Spermatophyta</taxon>
        <taxon>Magnoliopsida</taxon>
        <taxon>eudicotyledons</taxon>
        <taxon>Gunneridae</taxon>
        <taxon>Pentapetalae</taxon>
        <taxon>rosids</taxon>
        <taxon>fabids</taxon>
        <taxon>Rosales</taxon>
        <taxon>Rhamnaceae</taxon>
        <taxon>rhamnoid group</taxon>
        <taxon>Rhamneae</taxon>
        <taxon>Rhamnella</taxon>
    </lineage>
</organism>
<evidence type="ECO:0000256" key="15">
    <source>
        <dbReference type="SAM" id="MobiDB-lite"/>
    </source>
</evidence>
<evidence type="ECO:0000259" key="17">
    <source>
        <dbReference type="PROSITE" id="PS50089"/>
    </source>
</evidence>
<keyword evidence="9" id="KW-0833">Ubl conjugation pathway</keyword>
<evidence type="ECO:0000256" key="10">
    <source>
        <dbReference type="ARBA" id="ARBA00022833"/>
    </source>
</evidence>
<dbReference type="SMART" id="SM00184">
    <property type="entry name" value="RING"/>
    <property type="match status" value="1"/>
</dbReference>
<dbReference type="Gene3D" id="3.30.40.10">
    <property type="entry name" value="Zinc/RING finger domain, C3HC4 (zinc finger)"/>
    <property type="match status" value="1"/>
</dbReference>
<evidence type="ECO:0000256" key="12">
    <source>
        <dbReference type="ARBA" id="ARBA00023136"/>
    </source>
</evidence>
<dbReference type="InterPro" id="IPR013083">
    <property type="entry name" value="Znf_RING/FYVE/PHD"/>
</dbReference>
<evidence type="ECO:0000256" key="3">
    <source>
        <dbReference type="ARBA" id="ARBA00004906"/>
    </source>
</evidence>
<comment type="catalytic activity">
    <reaction evidence="1">
        <text>S-ubiquitinyl-[E2 ubiquitin-conjugating enzyme]-L-cysteine + [acceptor protein]-L-lysine = [E2 ubiquitin-conjugating enzyme]-L-cysteine + N(6)-ubiquitinyl-[acceptor protein]-L-lysine.</text>
        <dbReference type="EC" id="2.3.2.27"/>
    </reaction>
</comment>
<keyword evidence="7" id="KW-0479">Metal-binding</keyword>
<keyword evidence="11 16" id="KW-1133">Transmembrane helix</keyword>
<dbReference type="GO" id="GO:0016567">
    <property type="term" value="P:protein ubiquitination"/>
    <property type="evidence" value="ECO:0007669"/>
    <property type="project" value="UniProtKB-UniPathway"/>
</dbReference>
<dbReference type="EC" id="2.3.2.27" evidence="4"/>
<dbReference type="GO" id="GO:0008270">
    <property type="term" value="F:zinc ion binding"/>
    <property type="evidence" value="ECO:0007669"/>
    <property type="project" value="UniProtKB-KW"/>
</dbReference>
<dbReference type="Pfam" id="PF13639">
    <property type="entry name" value="zf-RING_2"/>
    <property type="match status" value="1"/>
</dbReference>
<evidence type="ECO:0000256" key="1">
    <source>
        <dbReference type="ARBA" id="ARBA00000900"/>
    </source>
</evidence>
<dbReference type="InterPro" id="IPR001841">
    <property type="entry name" value="Znf_RING"/>
</dbReference>
<evidence type="ECO:0000256" key="5">
    <source>
        <dbReference type="ARBA" id="ARBA00022679"/>
    </source>
</evidence>
<feature type="compositionally biased region" description="Low complexity" evidence="15">
    <location>
        <begin position="309"/>
        <end position="320"/>
    </location>
</feature>
<dbReference type="PANTHER" id="PTHR46913:SF19">
    <property type="entry name" value="RING-TYPE E3 UBIQUITIN TRANSFERASE"/>
    <property type="match status" value="1"/>
</dbReference>
<evidence type="ECO:0000256" key="13">
    <source>
        <dbReference type="ARBA" id="ARBA00024209"/>
    </source>
</evidence>
<dbReference type="Proteomes" id="UP000796880">
    <property type="component" value="Unassembled WGS sequence"/>
</dbReference>
<dbReference type="InterPro" id="IPR044600">
    <property type="entry name" value="ATL1/ATL16-like"/>
</dbReference>
<gene>
    <name evidence="18" type="ORF">FNV43_RR17514</name>
</gene>
<proteinExistence type="inferred from homology"/>
<reference evidence="18" key="1">
    <citation type="submission" date="2020-03" db="EMBL/GenBank/DDBJ databases">
        <title>A high-quality chromosome-level genome assembly of a woody plant with both climbing and erect habits, Rhamnella rubrinervis.</title>
        <authorList>
            <person name="Lu Z."/>
            <person name="Yang Y."/>
            <person name="Zhu X."/>
            <person name="Sun Y."/>
        </authorList>
    </citation>
    <scope>NUCLEOTIDE SEQUENCE</scope>
    <source>
        <strain evidence="18">BYM</strain>
        <tissue evidence="18">Leaf</tissue>
    </source>
</reference>
<feature type="compositionally biased region" description="Low complexity" evidence="15">
    <location>
        <begin position="377"/>
        <end position="397"/>
    </location>
</feature>
<comment type="caution">
    <text evidence="18">The sequence shown here is derived from an EMBL/GenBank/DDBJ whole genome shotgun (WGS) entry which is preliminary data.</text>
</comment>
<dbReference type="CDD" id="cd16461">
    <property type="entry name" value="RING-H2_EL5-like"/>
    <property type="match status" value="1"/>
</dbReference>
<dbReference type="GO" id="GO:0016020">
    <property type="term" value="C:membrane"/>
    <property type="evidence" value="ECO:0007669"/>
    <property type="project" value="UniProtKB-SubCell"/>
</dbReference>
<evidence type="ECO:0000256" key="16">
    <source>
        <dbReference type="SAM" id="Phobius"/>
    </source>
</evidence>
<comment type="subcellular location">
    <subcellularLocation>
        <location evidence="2">Membrane</location>
        <topology evidence="2">Single-pass membrane protein</topology>
    </subcellularLocation>
</comment>
<feature type="region of interest" description="Disordered" evidence="15">
    <location>
        <begin position="279"/>
        <end position="332"/>
    </location>
</feature>
<evidence type="ECO:0000313" key="19">
    <source>
        <dbReference type="Proteomes" id="UP000796880"/>
    </source>
</evidence>
<dbReference type="GO" id="GO:0061630">
    <property type="term" value="F:ubiquitin protein ligase activity"/>
    <property type="evidence" value="ECO:0007669"/>
    <property type="project" value="UniProtKB-EC"/>
</dbReference>
<dbReference type="OrthoDB" id="9984778at2759"/>
<evidence type="ECO:0000256" key="4">
    <source>
        <dbReference type="ARBA" id="ARBA00012483"/>
    </source>
</evidence>
<feature type="domain" description="RING-type" evidence="17">
    <location>
        <begin position="185"/>
        <end position="227"/>
    </location>
</feature>
<keyword evidence="5" id="KW-0808">Transferase</keyword>
<accession>A0A8K0GUX3</accession>
<evidence type="ECO:0000256" key="9">
    <source>
        <dbReference type="ARBA" id="ARBA00022786"/>
    </source>
</evidence>
<evidence type="ECO:0000256" key="14">
    <source>
        <dbReference type="PROSITE-ProRule" id="PRU00175"/>
    </source>
</evidence>
<keyword evidence="19" id="KW-1185">Reference proteome</keyword>
<evidence type="ECO:0000256" key="11">
    <source>
        <dbReference type="ARBA" id="ARBA00022989"/>
    </source>
</evidence>
<comment type="pathway">
    <text evidence="3">Protein modification; protein ubiquitination.</text>
</comment>
<comment type="similarity">
    <text evidence="13">Belongs to the RING-type zinc finger family. ATL subfamily.</text>
</comment>
<keyword evidence="12 16" id="KW-0472">Membrane</keyword>
<evidence type="ECO:0000313" key="18">
    <source>
        <dbReference type="EMBL" id="KAF3439239.1"/>
    </source>
</evidence>
<evidence type="ECO:0000256" key="7">
    <source>
        <dbReference type="ARBA" id="ARBA00022723"/>
    </source>
</evidence>
<dbReference type="UniPathway" id="UPA00143"/>
<dbReference type="AlphaFoldDB" id="A0A8K0GUX3"/>
<evidence type="ECO:0000256" key="6">
    <source>
        <dbReference type="ARBA" id="ARBA00022692"/>
    </source>
</evidence>
<dbReference type="SUPFAM" id="SSF57850">
    <property type="entry name" value="RING/U-box"/>
    <property type="match status" value="1"/>
</dbReference>
<feature type="transmembrane region" description="Helical" evidence="16">
    <location>
        <begin position="94"/>
        <end position="114"/>
    </location>
</feature>
<dbReference type="EMBL" id="VOIH02000008">
    <property type="protein sequence ID" value="KAF3439239.1"/>
    <property type="molecule type" value="Genomic_DNA"/>
</dbReference>
<dbReference type="PROSITE" id="PS50089">
    <property type="entry name" value="ZF_RING_2"/>
    <property type="match status" value="1"/>
</dbReference>
<dbReference type="FunFam" id="3.30.40.10:FF:000233">
    <property type="entry name" value="RING-H2 finger protein ATL54"/>
    <property type="match status" value="1"/>
</dbReference>
<protein>
    <recommendedName>
        <fullName evidence="4">RING-type E3 ubiquitin transferase</fullName>
        <ecNumber evidence="4">2.3.2.27</ecNumber>
    </recommendedName>
</protein>
<sequence>MEFPHRKLLQQNDLSTCAKKCSPVFNKDGSCSVSCFPQCVGVCKSLKTPSNYSNCSFFPCQSPPPPPPPLSLSLPIKFHNEKTLNQKHVIKTSLTITSCMIGGVAVLFIIYMIMKRYFSRLNNSRSRDFPILFDTHQGFIDEDRGPVIDHHIWFINTVGLPQSIIDSITVLKYKKDDGLVEGTECAVCLSEFEEDESLRLLPKCSHAFHIPCIDTWLRSHKNCPLCRAPIVSDIASAQRVLTEPSLSDSGPMEETQIENLENHGGGLATNQILGETSGVRDVGDDDIGISENGSYSENPSKGLPNSEDGNSLSLVLSGLGDKPEVNDEEDLQPVRRSFSMDATSAMAIYADSQLLNLKKLKSKQSSGNLSFYKLMKKGSPSMKRSSSSSRKFSSLSSKHYRSQSSILPS</sequence>
<evidence type="ECO:0000256" key="2">
    <source>
        <dbReference type="ARBA" id="ARBA00004167"/>
    </source>
</evidence>
<keyword evidence="6 16" id="KW-0812">Transmembrane</keyword>
<dbReference type="SMART" id="SM01197">
    <property type="entry name" value="FANCL_C"/>
    <property type="match status" value="1"/>
</dbReference>
<dbReference type="PANTHER" id="PTHR46913">
    <property type="entry name" value="RING-H2 FINGER PROTEIN ATL16"/>
    <property type="match status" value="1"/>
</dbReference>
<keyword evidence="8 14" id="KW-0863">Zinc-finger</keyword>
<evidence type="ECO:0000256" key="8">
    <source>
        <dbReference type="ARBA" id="ARBA00022771"/>
    </source>
</evidence>
<name>A0A8K0GUX3_9ROSA</name>
<feature type="region of interest" description="Disordered" evidence="15">
    <location>
        <begin position="376"/>
        <end position="409"/>
    </location>
</feature>
<keyword evidence="10" id="KW-0862">Zinc</keyword>